<dbReference type="STRING" id="1122189.SAMN02745165_02413"/>
<dbReference type="RefSeq" id="WP_072908988.1">
    <property type="nucleotide sequence ID" value="NZ_FQZT01000008.1"/>
</dbReference>
<organism evidence="1 2">
    <name type="scientific">Malonomonas rubra DSM 5091</name>
    <dbReference type="NCBI Taxonomy" id="1122189"/>
    <lineage>
        <taxon>Bacteria</taxon>
        <taxon>Pseudomonadati</taxon>
        <taxon>Thermodesulfobacteriota</taxon>
        <taxon>Desulfuromonadia</taxon>
        <taxon>Desulfuromonadales</taxon>
        <taxon>Geopsychrobacteraceae</taxon>
        <taxon>Malonomonas</taxon>
    </lineage>
</organism>
<evidence type="ECO:0000313" key="1">
    <source>
        <dbReference type="EMBL" id="SHJ44961.1"/>
    </source>
</evidence>
<dbReference type="Proteomes" id="UP000184171">
    <property type="component" value="Unassembled WGS sequence"/>
</dbReference>
<reference evidence="1 2" key="1">
    <citation type="submission" date="2016-11" db="EMBL/GenBank/DDBJ databases">
        <authorList>
            <person name="Jaros S."/>
            <person name="Januszkiewicz K."/>
            <person name="Wedrychowicz H."/>
        </authorList>
    </citation>
    <scope>NUCLEOTIDE SEQUENCE [LARGE SCALE GENOMIC DNA]</scope>
    <source>
        <strain evidence="1 2">DSM 5091</strain>
    </source>
</reference>
<protein>
    <submittedName>
        <fullName evidence="1">Uncharacterized protein</fullName>
    </submittedName>
</protein>
<name>A0A1M6JE28_MALRU</name>
<evidence type="ECO:0000313" key="2">
    <source>
        <dbReference type="Proteomes" id="UP000184171"/>
    </source>
</evidence>
<dbReference type="EMBL" id="FQZT01000008">
    <property type="protein sequence ID" value="SHJ44961.1"/>
    <property type="molecule type" value="Genomic_DNA"/>
</dbReference>
<gene>
    <name evidence="1" type="ORF">SAMN02745165_02413</name>
</gene>
<dbReference type="OrthoDB" id="129834at2"/>
<dbReference type="AlphaFoldDB" id="A0A1M6JE28"/>
<sequence>MPDTILAPGDQIQARCTKCKLNTESIIVSLVDNVPEKVECTLCSRKHKYRPPIAPKRAYTKQAPRKVESEQKKWENQLAVADQSKVIEYSMAAPYKPNALISHPVFGLGLVQGNAGSRKIEVLFSTGRKIMRCK</sequence>
<keyword evidence="2" id="KW-1185">Reference proteome</keyword>
<proteinExistence type="predicted"/>
<accession>A0A1M6JE28</accession>